<gene>
    <name evidence="12" type="ORF">AMYX_23510</name>
</gene>
<evidence type="ECO:0000256" key="2">
    <source>
        <dbReference type="ARBA" id="ARBA00005752"/>
    </source>
</evidence>
<evidence type="ECO:0000256" key="3">
    <source>
        <dbReference type="ARBA" id="ARBA00012737"/>
    </source>
</evidence>
<dbReference type="EC" id="6.3.5.4" evidence="3"/>
<dbReference type="SUPFAM" id="SSF56235">
    <property type="entry name" value="N-terminal nucleophile aminohydrolases (Ntn hydrolases)"/>
    <property type="match status" value="1"/>
</dbReference>
<comment type="pathway">
    <text evidence="1">Amino-acid biosynthesis; L-asparagine biosynthesis; L-asparagine from L-aspartate (L-Gln route): step 1/1.</text>
</comment>
<dbReference type="SUPFAM" id="SSF52402">
    <property type="entry name" value="Adenine nucleotide alpha hydrolases-like"/>
    <property type="match status" value="1"/>
</dbReference>
<dbReference type="NCBIfam" id="TIGR01536">
    <property type="entry name" value="asn_synth_AEB"/>
    <property type="match status" value="1"/>
</dbReference>
<keyword evidence="4 9" id="KW-0547">Nucleotide-binding</keyword>
<keyword evidence="13" id="KW-1185">Reference proteome</keyword>
<dbReference type="GO" id="GO:0004066">
    <property type="term" value="F:asparagine synthase (glutamine-hydrolyzing) activity"/>
    <property type="evidence" value="ECO:0007669"/>
    <property type="project" value="UniProtKB-EC"/>
</dbReference>
<dbReference type="Proteomes" id="UP000503640">
    <property type="component" value="Unassembled WGS sequence"/>
</dbReference>
<feature type="site" description="Important for beta-aspartyl-AMP intermediate formation" evidence="10">
    <location>
        <position position="371"/>
    </location>
</feature>
<evidence type="ECO:0000256" key="4">
    <source>
        <dbReference type="ARBA" id="ARBA00022741"/>
    </source>
</evidence>
<feature type="binding site" evidence="9">
    <location>
        <position position="101"/>
    </location>
    <ligand>
        <name>L-glutamine</name>
        <dbReference type="ChEBI" id="CHEBI:58359"/>
    </ligand>
</feature>
<dbReference type="AlphaFoldDB" id="A0A7I9VNB9"/>
<dbReference type="PANTHER" id="PTHR43284">
    <property type="entry name" value="ASPARAGINE SYNTHETASE (GLUTAMINE-HYDROLYZING)"/>
    <property type="match status" value="1"/>
</dbReference>
<protein>
    <recommendedName>
        <fullName evidence="3">asparagine synthase (glutamine-hydrolyzing)</fullName>
        <ecNumber evidence="3">6.3.5.4</ecNumber>
    </recommendedName>
</protein>
<sequence length="679" mass="75048">MCGIAGVVLLREALPPPRLEDVGAMIQALGHRGPDACGAYRDRRAALGHTRLSIVDLAGGQQPLANEDETLWIVFNGEIFNHLELRGELEALGHRFRTRSDTEVVVHAYEAWGDAAFARFNGQFAAALWDSTAETLVLARDAAGVCPLYLAEHEGRLWFASEVKALFAGAPGLSRALDPVGLAETFTFWTVVPPQAVFQAVTELEPGHVRRISRGLGTDRAFWTPRYPAGPGEGFQGSLDEAAERVGAALGEAVRRRVLQADVPVGSYLSGGLDSSLVAALGCQARGGRFRTYSIRFEEPEYDETRYQRAVVELIGSEHQELLVRREDIAEAFPAVVEHAERPLLRTAPAPLFLLSRLVRDSGVKAVLTGEGADEMFAGYDLFREAKVRRFWGRRPASALRLRLLERLYPYLARSPVAQRALAREFFGRDRERPHAPGFAHQTRWRPTAALQRLFSPDLRELARTAQVTARLLGTLPAEFGSWVPLAQDQYLEIRTLLAGYLLSSQGDRMLMAHAVEGRFPFLDPELVELANALPARYKLRALREKHVLKRAAASHLPPEIVRRTKQPYRAPDALSFVGPRAPAWVGELLGERAVARAGVFDPRAVARLWRKCRAGSAAAQLSHSDNMALVGVLSTALLHEQLVRRRPERRAAPELGTLVDRLGEWPGSEAPLQRRCGP</sequence>
<reference evidence="13" key="1">
    <citation type="journal article" date="2020" name="Appl. Environ. Microbiol.">
        <title>Diazotrophic Anaeromyxobacter Isolates from Soils.</title>
        <authorList>
            <person name="Masuda Y."/>
            <person name="Yamanaka H."/>
            <person name="Xu Z.X."/>
            <person name="Shiratori Y."/>
            <person name="Aono T."/>
            <person name="Amachi S."/>
            <person name="Senoo K."/>
            <person name="Itoh H."/>
        </authorList>
    </citation>
    <scope>NUCLEOTIDE SEQUENCE [LARGE SCALE GENOMIC DNA]</scope>
    <source>
        <strain evidence="13">R267</strain>
    </source>
</reference>
<dbReference type="PANTHER" id="PTHR43284:SF1">
    <property type="entry name" value="ASPARAGINE SYNTHETASE"/>
    <property type="match status" value="1"/>
</dbReference>
<evidence type="ECO:0000256" key="6">
    <source>
        <dbReference type="ARBA" id="ARBA00022962"/>
    </source>
</evidence>
<keyword evidence="6 8" id="KW-0315">Glutamine amidotransferase</keyword>
<keyword evidence="8" id="KW-0028">Amino-acid biosynthesis</keyword>
<evidence type="ECO:0000256" key="7">
    <source>
        <dbReference type="ARBA" id="ARBA00048741"/>
    </source>
</evidence>
<dbReference type="Gene3D" id="3.60.20.10">
    <property type="entry name" value="Glutamine Phosphoribosylpyrophosphate, subunit 1, domain 1"/>
    <property type="match status" value="1"/>
</dbReference>
<feature type="binding site" evidence="9">
    <location>
        <position position="295"/>
    </location>
    <ligand>
        <name>ATP</name>
        <dbReference type="ChEBI" id="CHEBI:30616"/>
    </ligand>
</feature>
<evidence type="ECO:0000256" key="8">
    <source>
        <dbReference type="PIRSR" id="PIRSR001589-1"/>
    </source>
</evidence>
<evidence type="ECO:0000256" key="10">
    <source>
        <dbReference type="PIRSR" id="PIRSR001589-3"/>
    </source>
</evidence>
<dbReference type="RefSeq" id="WP_176065360.1">
    <property type="nucleotide sequence ID" value="NZ_BJTG01000005.1"/>
</dbReference>
<comment type="caution">
    <text evidence="12">The sequence shown here is derived from an EMBL/GenBank/DDBJ whole genome shotgun (WGS) entry which is preliminary data.</text>
</comment>
<evidence type="ECO:0000256" key="1">
    <source>
        <dbReference type="ARBA" id="ARBA00005187"/>
    </source>
</evidence>
<dbReference type="GO" id="GO:0006529">
    <property type="term" value="P:asparagine biosynthetic process"/>
    <property type="evidence" value="ECO:0007669"/>
    <property type="project" value="UniProtKB-KW"/>
</dbReference>
<evidence type="ECO:0000256" key="5">
    <source>
        <dbReference type="ARBA" id="ARBA00022840"/>
    </source>
</evidence>
<dbReference type="InterPro" id="IPR029055">
    <property type="entry name" value="Ntn_hydrolases_N"/>
</dbReference>
<dbReference type="InterPro" id="IPR017932">
    <property type="entry name" value="GATase_2_dom"/>
</dbReference>
<feature type="domain" description="Glutamine amidotransferase type-2" evidence="11">
    <location>
        <begin position="2"/>
        <end position="215"/>
    </location>
</feature>
<dbReference type="PIRSF" id="PIRSF001589">
    <property type="entry name" value="Asn_synthetase_glu-h"/>
    <property type="match status" value="1"/>
</dbReference>
<dbReference type="Gene3D" id="3.40.50.620">
    <property type="entry name" value="HUPs"/>
    <property type="match status" value="2"/>
</dbReference>
<dbReference type="InterPro" id="IPR014729">
    <property type="entry name" value="Rossmann-like_a/b/a_fold"/>
</dbReference>
<dbReference type="InterPro" id="IPR051786">
    <property type="entry name" value="ASN_synthetase/amidase"/>
</dbReference>
<organism evidence="12 13">
    <name type="scientific">Anaeromyxobacter diazotrophicus</name>
    <dbReference type="NCBI Taxonomy" id="2590199"/>
    <lineage>
        <taxon>Bacteria</taxon>
        <taxon>Pseudomonadati</taxon>
        <taxon>Myxococcota</taxon>
        <taxon>Myxococcia</taxon>
        <taxon>Myxococcales</taxon>
        <taxon>Cystobacterineae</taxon>
        <taxon>Anaeromyxobacteraceae</taxon>
        <taxon>Anaeromyxobacter</taxon>
    </lineage>
</organism>
<accession>A0A7I9VNB9</accession>
<dbReference type="InterPro" id="IPR006426">
    <property type="entry name" value="Asn_synth_AEB"/>
</dbReference>
<dbReference type="CDD" id="cd00712">
    <property type="entry name" value="AsnB"/>
    <property type="match status" value="1"/>
</dbReference>
<name>A0A7I9VNB9_9BACT</name>
<dbReference type="InterPro" id="IPR001962">
    <property type="entry name" value="Asn_synthase"/>
</dbReference>
<keyword evidence="8" id="KW-0061">Asparagine biosynthesis</keyword>
<comment type="catalytic activity">
    <reaction evidence="7">
        <text>L-aspartate + L-glutamine + ATP + H2O = L-asparagine + L-glutamate + AMP + diphosphate + H(+)</text>
        <dbReference type="Rhea" id="RHEA:12228"/>
        <dbReference type="ChEBI" id="CHEBI:15377"/>
        <dbReference type="ChEBI" id="CHEBI:15378"/>
        <dbReference type="ChEBI" id="CHEBI:29985"/>
        <dbReference type="ChEBI" id="CHEBI:29991"/>
        <dbReference type="ChEBI" id="CHEBI:30616"/>
        <dbReference type="ChEBI" id="CHEBI:33019"/>
        <dbReference type="ChEBI" id="CHEBI:58048"/>
        <dbReference type="ChEBI" id="CHEBI:58359"/>
        <dbReference type="ChEBI" id="CHEBI:456215"/>
        <dbReference type="EC" id="6.3.5.4"/>
    </reaction>
</comment>
<feature type="active site" description="For GATase activity" evidence="8">
    <location>
        <position position="2"/>
    </location>
</feature>
<evidence type="ECO:0000256" key="9">
    <source>
        <dbReference type="PIRSR" id="PIRSR001589-2"/>
    </source>
</evidence>
<dbReference type="PROSITE" id="PS51278">
    <property type="entry name" value="GATASE_TYPE_2"/>
    <property type="match status" value="1"/>
</dbReference>
<evidence type="ECO:0000259" key="11">
    <source>
        <dbReference type="PROSITE" id="PS51278"/>
    </source>
</evidence>
<comment type="similarity">
    <text evidence="2">Belongs to the asparagine synthetase family.</text>
</comment>
<dbReference type="InterPro" id="IPR033738">
    <property type="entry name" value="AsnB_N"/>
</dbReference>
<dbReference type="CDD" id="cd01991">
    <property type="entry name" value="Asn_synthase_B_C"/>
    <property type="match status" value="1"/>
</dbReference>
<dbReference type="Pfam" id="PF00733">
    <property type="entry name" value="Asn_synthase"/>
    <property type="match status" value="1"/>
</dbReference>
<dbReference type="Pfam" id="PF13537">
    <property type="entry name" value="GATase_7"/>
    <property type="match status" value="1"/>
</dbReference>
<dbReference type="EMBL" id="BJTG01000005">
    <property type="protein sequence ID" value="GEJ57610.1"/>
    <property type="molecule type" value="Genomic_DNA"/>
</dbReference>
<dbReference type="GO" id="GO:0005524">
    <property type="term" value="F:ATP binding"/>
    <property type="evidence" value="ECO:0007669"/>
    <property type="project" value="UniProtKB-KW"/>
</dbReference>
<proteinExistence type="inferred from homology"/>
<dbReference type="GO" id="GO:0005829">
    <property type="term" value="C:cytosol"/>
    <property type="evidence" value="ECO:0007669"/>
    <property type="project" value="TreeGrafter"/>
</dbReference>
<keyword evidence="5 9" id="KW-0067">ATP-binding</keyword>
<evidence type="ECO:0000313" key="13">
    <source>
        <dbReference type="Proteomes" id="UP000503640"/>
    </source>
</evidence>
<evidence type="ECO:0000313" key="12">
    <source>
        <dbReference type="EMBL" id="GEJ57610.1"/>
    </source>
</evidence>